<dbReference type="EC" id="3.6.4.6" evidence="1"/>
<protein>
    <recommendedName>
        <fullName evidence="1">vesicle-fusing ATPase</fullName>
        <ecNumber evidence="1">3.6.4.6</ecNumber>
    </recommendedName>
</protein>
<dbReference type="Pfam" id="PF04212">
    <property type="entry name" value="MIT"/>
    <property type="match status" value="1"/>
</dbReference>
<reference evidence="11" key="1">
    <citation type="submission" date="2018-07" db="EMBL/GenBank/DDBJ databases">
        <title>Annotation of Aphanomyces astaci genome assembly.</title>
        <authorList>
            <person name="Studholme D.J."/>
        </authorList>
    </citation>
    <scope>NUCLEOTIDE SEQUENCE [LARGE SCALE GENOMIC DNA]</scope>
    <source>
        <strain evidence="11">Pc</strain>
    </source>
</reference>
<dbReference type="Gene3D" id="1.20.58.80">
    <property type="entry name" value="Phosphotransferase system, lactose/cellobiose-type IIA subunit"/>
    <property type="match status" value="1"/>
</dbReference>
<keyword evidence="4" id="KW-0378">Hydrolase</keyword>
<dbReference type="InterPro" id="IPR036691">
    <property type="entry name" value="Endo/exonu/phosph_ase_sf"/>
</dbReference>
<dbReference type="GO" id="GO:0005524">
    <property type="term" value="F:ATP binding"/>
    <property type="evidence" value="ECO:0007669"/>
    <property type="project" value="UniProtKB-KW"/>
</dbReference>
<accession>A0A3R7WD15</accession>
<comment type="catalytic activity">
    <reaction evidence="7">
        <text>ATP + H2O = ADP + phosphate + H(+)</text>
        <dbReference type="Rhea" id="RHEA:13065"/>
        <dbReference type="ChEBI" id="CHEBI:15377"/>
        <dbReference type="ChEBI" id="CHEBI:15378"/>
        <dbReference type="ChEBI" id="CHEBI:30616"/>
        <dbReference type="ChEBI" id="CHEBI:43474"/>
        <dbReference type="ChEBI" id="CHEBI:456216"/>
        <dbReference type="EC" id="3.6.4.6"/>
    </reaction>
</comment>
<evidence type="ECO:0000256" key="9">
    <source>
        <dbReference type="SAM" id="Phobius"/>
    </source>
</evidence>
<evidence type="ECO:0000259" key="10">
    <source>
        <dbReference type="SMART" id="SM00745"/>
    </source>
</evidence>
<dbReference type="Proteomes" id="UP000284702">
    <property type="component" value="Unassembled WGS sequence"/>
</dbReference>
<dbReference type="AlphaFoldDB" id="A0A3R7WD15"/>
<dbReference type="SUPFAM" id="SSF116846">
    <property type="entry name" value="MIT domain"/>
    <property type="match status" value="1"/>
</dbReference>
<dbReference type="VEuPathDB" id="FungiDB:H257_06950"/>
<keyword evidence="9" id="KW-0812">Transmembrane</keyword>
<proteinExistence type="predicted"/>
<dbReference type="FunFam" id="1.20.58.80:FF:000004">
    <property type="entry name" value="Vacuolar protein sorting-associated protein 4"/>
    <property type="match status" value="1"/>
</dbReference>
<keyword evidence="6" id="KW-0653">Protein transport</keyword>
<keyword evidence="5" id="KW-0067">ATP-binding</keyword>
<dbReference type="GO" id="GO:0007033">
    <property type="term" value="P:vacuole organization"/>
    <property type="evidence" value="ECO:0007669"/>
    <property type="project" value="TreeGrafter"/>
</dbReference>
<dbReference type="PANTHER" id="PTHR23074:SF83">
    <property type="entry name" value="VACUOLAR PROTEIN SORTING-ASSOCIATED PROTEIN 4A"/>
    <property type="match status" value="1"/>
</dbReference>
<dbReference type="EMBL" id="MZMZ02003296">
    <property type="protein sequence ID" value="RQM22071.1"/>
    <property type="molecule type" value="Genomic_DNA"/>
</dbReference>
<feature type="region of interest" description="Disordered" evidence="8">
    <location>
        <begin position="73"/>
        <end position="95"/>
    </location>
</feature>
<dbReference type="SMART" id="SM00745">
    <property type="entry name" value="MIT"/>
    <property type="match status" value="1"/>
</dbReference>
<dbReference type="InterPro" id="IPR041569">
    <property type="entry name" value="AAA_lid_3"/>
</dbReference>
<feature type="non-terminal residue" evidence="11">
    <location>
        <position position="1"/>
    </location>
</feature>
<dbReference type="GO" id="GO:0016197">
    <property type="term" value="P:endosomal transport"/>
    <property type="evidence" value="ECO:0007669"/>
    <property type="project" value="TreeGrafter"/>
</dbReference>
<comment type="caution">
    <text evidence="11">The sequence shown here is derived from an EMBL/GenBank/DDBJ whole genome shotgun (WGS) entry which is preliminary data.</text>
</comment>
<evidence type="ECO:0000256" key="5">
    <source>
        <dbReference type="ARBA" id="ARBA00022840"/>
    </source>
</evidence>
<evidence type="ECO:0000256" key="7">
    <source>
        <dbReference type="ARBA" id="ARBA00048883"/>
    </source>
</evidence>
<dbReference type="Gene3D" id="3.40.50.300">
    <property type="entry name" value="P-loop containing nucleotide triphosphate hydrolases"/>
    <property type="match status" value="2"/>
</dbReference>
<dbReference type="InterPro" id="IPR003959">
    <property type="entry name" value="ATPase_AAA_core"/>
</dbReference>
<dbReference type="InterPro" id="IPR007330">
    <property type="entry name" value="MIT_dom"/>
</dbReference>
<feature type="transmembrane region" description="Helical" evidence="9">
    <location>
        <begin position="430"/>
        <end position="452"/>
    </location>
</feature>
<dbReference type="InterPro" id="IPR027417">
    <property type="entry name" value="P-loop_NTPase"/>
</dbReference>
<gene>
    <name evidence="11" type="ORF">B5M09_009080</name>
</gene>
<dbReference type="SUPFAM" id="SSF56219">
    <property type="entry name" value="DNase I-like"/>
    <property type="match status" value="1"/>
</dbReference>
<evidence type="ECO:0000313" key="12">
    <source>
        <dbReference type="Proteomes" id="UP000284702"/>
    </source>
</evidence>
<evidence type="ECO:0000256" key="6">
    <source>
        <dbReference type="ARBA" id="ARBA00022927"/>
    </source>
</evidence>
<dbReference type="Pfam" id="PF00004">
    <property type="entry name" value="AAA"/>
    <property type="match status" value="1"/>
</dbReference>
<dbReference type="InterPro" id="IPR050304">
    <property type="entry name" value="MT-severing_AAA_ATPase"/>
</dbReference>
<feature type="domain" description="MIT" evidence="10">
    <location>
        <begin position="1"/>
        <end position="71"/>
    </location>
</feature>
<evidence type="ECO:0000256" key="4">
    <source>
        <dbReference type="ARBA" id="ARBA00022801"/>
    </source>
</evidence>
<dbReference type="InterPro" id="IPR036181">
    <property type="entry name" value="MIT_dom_sf"/>
</dbReference>
<evidence type="ECO:0000256" key="8">
    <source>
        <dbReference type="SAM" id="MobiDB-lite"/>
    </source>
</evidence>
<dbReference type="SUPFAM" id="SSF52540">
    <property type="entry name" value="P-loop containing nucleoside triphosphate hydrolases"/>
    <property type="match status" value="1"/>
</dbReference>
<evidence type="ECO:0000256" key="1">
    <source>
        <dbReference type="ARBA" id="ARBA00012674"/>
    </source>
</evidence>
<dbReference type="VEuPathDB" id="FungiDB:H257_06949"/>
<evidence type="ECO:0000313" key="11">
    <source>
        <dbReference type="EMBL" id="RQM22071.1"/>
    </source>
</evidence>
<dbReference type="Gene3D" id="3.60.10.10">
    <property type="entry name" value="Endonuclease/exonuclease/phosphatase"/>
    <property type="match status" value="1"/>
</dbReference>
<dbReference type="GO" id="GO:0016887">
    <property type="term" value="F:ATP hydrolysis activity"/>
    <property type="evidence" value="ECO:0007669"/>
    <property type="project" value="InterPro"/>
</dbReference>
<evidence type="ECO:0000256" key="2">
    <source>
        <dbReference type="ARBA" id="ARBA00022448"/>
    </source>
</evidence>
<name>A0A3R7WD15_APHAT</name>
<dbReference type="Gene3D" id="1.10.8.60">
    <property type="match status" value="1"/>
</dbReference>
<organism evidence="11 12">
    <name type="scientific">Aphanomyces astaci</name>
    <name type="common">Crayfish plague agent</name>
    <dbReference type="NCBI Taxonomy" id="112090"/>
    <lineage>
        <taxon>Eukaryota</taxon>
        <taxon>Sar</taxon>
        <taxon>Stramenopiles</taxon>
        <taxon>Oomycota</taxon>
        <taxon>Saprolegniomycetes</taxon>
        <taxon>Saprolegniales</taxon>
        <taxon>Verrucalvaceae</taxon>
        <taxon>Aphanomyces</taxon>
    </lineage>
</organism>
<dbReference type="Pfam" id="PF17862">
    <property type="entry name" value="AAA_lid_3"/>
    <property type="match status" value="1"/>
</dbReference>
<keyword evidence="2" id="KW-0813">Transport</keyword>
<keyword evidence="9" id="KW-1133">Transmembrane helix</keyword>
<keyword evidence="12" id="KW-1185">Reference proteome</keyword>
<evidence type="ECO:0000256" key="3">
    <source>
        <dbReference type="ARBA" id="ARBA00022741"/>
    </source>
</evidence>
<keyword evidence="9" id="KW-0472">Membrane</keyword>
<dbReference type="GO" id="GO:0015031">
    <property type="term" value="P:protein transport"/>
    <property type="evidence" value="ECO:0007669"/>
    <property type="project" value="UniProtKB-KW"/>
</dbReference>
<keyword evidence="3" id="KW-0547">Nucleotide-binding</keyword>
<sequence length="737" mass="81856">AIQLVTQAIQEDTNKNYEAAFKLYQQSLEHFMIGVKYEKNPTSKAIIMKRVEGYMTRAEQLRELLEGQAKPKVVAAGGTAEKEKDDEETDGDAEKNKLRGALASAVVSEKPNVKWDDVAGLEAAKEALKEAVILPARFPQLFTGKRRPWKGILLYGVSYLAKAVATEADSTFFSKPSIIFIDEIDSLCSNRSEGESDSTRRIKTEFLVQMQGVGHSHDGILVLGATNVPWELDPAMRRRFEKRIYIPLPEVHARKVMLKIHLGDTPHSLNDADFTTLAAKAEGCSGSDISVLVREALMEPLRQCQQAQFFYRVRWGLYSWCAPTCAGCKAPCPRCGSYRMRLYDLPDRGFKDDQLKPPMVSMVLEHSISSVAPEELNQFIKWTTEFGQEDQCECLNRFQGGILPKYPAANGSALKKPTTQSDLDIMNGRFVGVVLASLLVCGLVLVYIYNIFGRPYAVSKDGQDERLHRIPASVLNHVCPTATCGGVDVVTFAEADIDSERAHMLAAFEELNFRHHTTVVADTDPFTSLINGGVLIVSKWPILREAQHIYRNACHYSDCLAAKGVKYARINKTDGAYSKAFNVFATHMQAWSTPQGRADRVKQASQVRIPRTNLLVGRDGAAAADGCLSQYIDSWGPLQWTSPHEKHTALHAMDLSDHYPVLGKFTFPVNRSQPVMHLDGCSTDADCRFHSFRCYCQGGGCFFGGRQTDGEPLPSTHPVNKNCVMLKTRLECSCGPL</sequence>
<dbReference type="PANTHER" id="PTHR23074">
    <property type="entry name" value="AAA DOMAIN-CONTAINING"/>
    <property type="match status" value="1"/>
</dbReference>